<dbReference type="OrthoDB" id="9779910at2"/>
<name>A0A1B1Y221_9FLAO</name>
<dbReference type="Proteomes" id="UP000092967">
    <property type="component" value="Chromosome"/>
</dbReference>
<keyword evidence="4" id="KW-1185">Reference proteome</keyword>
<dbReference type="SUPFAM" id="SSF53271">
    <property type="entry name" value="PRTase-like"/>
    <property type="match status" value="1"/>
</dbReference>
<dbReference type="KEGG" id="wfu:AXE80_00235"/>
<organism evidence="3 4">
    <name type="scientific">Wenyingzhuangia fucanilytica</name>
    <dbReference type="NCBI Taxonomy" id="1790137"/>
    <lineage>
        <taxon>Bacteria</taxon>
        <taxon>Pseudomonadati</taxon>
        <taxon>Bacteroidota</taxon>
        <taxon>Flavobacteriia</taxon>
        <taxon>Flavobacteriales</taxon>
        <taxon>Flavobacteriaceae</taxon>
        <taxon>Wenyingzhuangia</taxon>
    </lineage>
</organism>
<evidence type="ECO:0000256" key="1">
    <source>
        <dbReference type="ARBA" id="ARBA00008007"/>
    </source>
</evidence>
<dbReference type="EMBL" id="CP014224">
    <property type="protein sequence ID" value="ANW94814.1"/>
    <property type="molecule type" value="Genomic_DNA"/>
</dbReference>
<comment type="similarity">
    <text evidence="1">Belongs to the ComF/GntX family.</text>
</comment>
<evidence type="ECO:0000313" key="4">
    <source>
        <dbReference type="Proteomes" id="UP000092967"/>
    </source>
</evidence>
<dbReference type="RefSeq" id="WP_068823918.1">
    <property type="nucleotide sequence ID" value="NZ_CP014224.1"/>
</dbReference>
<dbReference type="InterPro" id="IPR051910">
    <property type="entry name" value="ComF/GntX_DNA_util-trans"/>
</dbReference>
<dbReference type="InterPro" id="IPR000836">
    <property type="entry name" value="PRTase_dom"/>
</dbReference>
<protein>
    <recommendedName>
        <fullName evidence="2">Phosphoribosyltransferase domain-containing protein</fullName>
    </recommendedName>
</protein>
<dbReference type="Gene3D" id="3.40.50.2020">
    <property type="match status" value="1"/>
</dbReference>
<evidence type="ECO:0000259" key="2">
    <source>
        <dbReference type="Pfam" id="PF00156"/>
    </source>
</evidence>
<dbReference type="InterPro" id="IPR029057">
    <property type="entry name" value="PRTase-like"/>
</dbReference>
<proteinExistence type="inferred from homology"/>
<sequence length="228" mass="25894">MNLLKDLRDLFAPNRCLHCKAIIPQNISFLCIDCHHQLEFTGFIGYANNPLEKLFLGKTDVIEAGSLYFYQKNSPIQTLLKALKYQGLETFGAYAAKAISNELKTTTRFKNIDIVIPIPLHPKKEKSRGYNQVDEFAKIIAKNLHADYIKDGLIKTENNKSQTKQNKEERHKSVQNSFKVNTNYLFNQKNVLLIDDVLTTGATLISCTKALKKLNNVNIYIITIACVV</sequence>
<accession>A0A1B1Y221</accession>
<reference evidence="3 4" key="1">
    <citation type="submission" date="2016-02" db="EMBL/GenBank/DDBJ databases">
        <authorList>
            <person name="Wen L."/>
            <person name="He K."/>
            <person name="Yang H."/>
        </authorList>
    </citation>
    <scope>NUCLEOTIDE SEQUENCE [LARGE SCALE GENOMIC DNA]</scope>
    <source>
        <strain evidence="3 4">CZ1127</strain>
    </source>
</reference>
<gene>
    <name evidence="3" type="ORF">AXE80_00235</name>
</gene>
<feature type="domain" description="Phosphoribosyltransferase" evidence="2">
    <location>
        <begin position="136"/>
        <end position="225"/>
    </location>
</feature>
<dbReference type="STRING" id="1790137.AXE80_00235"/>
<dbReference type="AlphaFoldDB" id="A0A1B1Y221"/>
<evidence type="ECO:0000313" key="3">
    <source>
        <dbReference type="EMBL" id="ANW94814.1"/>
    </source>
</evidence>
<dbReference type="CDD" id="cd06223">
    <property type="entry name" value="PRTases_typeI"/>
    <property type="match status" value="1"/>
</dbReference>
<dbReference type="Pfam" id="PF00156">
    <property type="entry name" value="Pribosyltran"/>
    <property type="match status" value="1"/>
</dbReference>
<dbReference type="PANTHER" id="PTHR47505">
    <property type="entry name" value="DNA UTILIZATION PROTEIN YHGH"/>
    <property type="match status" value="1"/>
</dbReference>
<dbReference type="PANTHER" id="PTHR47505:SF1">
    <property type="entry name" value="DNA UTILIZATION PROTEIN YHGH"/>
    <property type="match status" value="1"/>
</dbReference>